<dbReference type="EMBL" id="ML736200">
    <property type="protein sequence ID" value="KAE8378965.1"/>
    <property type="molecule type" value="Genomic_DNA"/>
</dbReference>
<dbReference type="Proteomes" id="UP000326198">
    <property type="component" value="Unassembled WGS sequence"/>
</dbReference>
<evidence type="ECO:0000313" key="2">
    <source>
        <dbReference type="Proteomes" id="UP000326198"/>
    </source>
</evidence>
<evidence type="ECO:0000313" key="1">
    <source>
        <dbReference type="EMBL" id="KAE8378965.1"/>
    </source>
</evidence>
<proteinExistence type="predicted"/>
<organism evidence="1 2">
    <name type="scientific">Aspergillus bertholletiae</name>
    <dbReference type="NCBI Taxonomy" id="1226010"/>
    <lineage>
        <taxon>Eukaryota</taxon>
        <taxon>Fungi</taxon>
        <taxon>Dikarya</taxon>
        <taxon>Ascomycota</taxon>
        <taxon>Pezizomycotina</taxon>
        <taxon>Eurotiomycetes</taxon>
        <taxon>Eurotiomycetidae</taxon>
        <taxon>Eurotiales</taxon>
        <taxon>Aspergillaceae</taxon>
        <taxon>Aspergillus</taxon>
        <taxon>Aspergillus subgen. Circumdati</taxon>
    </lineage>
</organism>
<accession>A0A5N7BB16</accession>
<dbReference type="OrthoDB" id="21471at2759"/>
<name>A0A5N7BB16_9EURO</name>
<keyword evidence="2" id="KW-1185">Reference proteome</keyword>
<protein>
    <submittedName>
        <fullName evidence="1">Uncharacterized protein</fullName>
    </submittedName>
</protein>
<dbReference type="Gene3D" id="3.10.450.50">
    <property type="match status" value="1"/>
</dbReference>
<dbReference type="AlphaFoldDB" id="A0A5N7BB16"/>
<sequence>MDYAESHAHVLTSVNDLHIVRYDQAWAKNGHVLLRYTVEGSHLGRPYQGIERSDPPRRARWSAAAIFEIEDGKVKCFTKDWDHKVIYNSTGARLVSVMIPGGIRRCIQNPSKRGAGNTDAKLGVVSLLVVCHVTIFKRY</sequence>
<reference evidence="1 2" key="1">
    <citation type="submission" date="2019-04" db="EMBL/GenBank/DDBJ databases">
        <title>Friends and foes A comparative genomics studyof 23 Aspergillus species from section Flavi.</title>
        <authorList>
            <consortium name="DOE Joint Genome Institute"/>
            <person name="Kjaerbolling I."/>
            <person name="Vesth T."/>
            <person name="Frisvad J.C."/>
            <person name="Nybo J.L."/>
            <person name="Theobald S."/>
            <person name="Kildgaard S."/>
            <person name="Isbrandt T."/>
            <person name="Kuo A."/>
            <person name="Sato A."/>
            <person name="Lyhne E.K."/>
            <person name="Kogle M.E."/>
            <person name="Wiebenga A."/>
            <person name="Kun R.S."/>
            <person name="Lubbers R.J."/>
            <person name="Makela M.R."/>
            <person name="Barry K."/>
            <person name="Chovatia M."/>
            <person name="Clum A."/>
            <person name="Daum C."/>
            <person name="Haridas S."/>
            <person name="He G."/>
            <person name="LaButti K."/>
            <person name="Lipzen A."/>
            <person name="Mondo S."/>
            <person name="Riley R."/>
            <person name="Salamov A."/>
            <person name="Simmons B.A."/>
            <person name="Magnuson J.K."/>
            <person name="Henrissat B."/>
            <person name="Mortensen U.H."/>
            <person name="Larsen T.O."/>
            <person name="Devries R.P."/>
            <person name="Grigoriev I.V."/>
            <person name="Machida M."/>
            <person name="Baker S.E."/>
            <person name="Andersen M.R."/>
        </authorList>
    </citation>
    <scope>NUCLEOTIDE SEQUENCE [LARGE SCALE GENOMIC DNA]</scope>
    <source>
        <strain evidence="1 2">IBT 29228</strain>
    </source>
</reference>
<dbReference type="SUPFAM" id="SSF54427">
    <property type="entry name" value="NTF2-like"/>
    <property type="match status" value="1"/>
</dbReference>
<dbReference type="InterPro" id="IPR032710">
    <property type="entry name" value="NTF2-like_dom_sf"/>
</dbReference>
<gene>
    <name evidence="1" type="ORF">BDV26DRAFT_260338</name>
</gene>